<evidence type="ECO:0000259" key="14">
    <source>
        <dbReference type="PROSITE" id="PS50893"/>
    </source>
</evidence>
<feature type="region of interest" description="Disordered" evidence="12">
    <location>
        <begin position="1"/>
        <end position="20"/>
    </location>
</feature>
<gene>
    <name evidence="16" type="ORF">ACHHYP_14855</name>
</gene>
<dbReference type="InterPro" id="IPR003593">
    <property type="entry name" value="AAA+_ATPase"/>
</dbReference>
<evidence type="ECO:0000256" key="11">
    <source>
        <dbReference type="ARBA" id="ARBA00023180"/>
    </source>
</evidence>
<evidence type="ECO:0000313" key="16">
    <source>
        <dbReference type="EMBL" id="OQR83310.1"/>
    </source>
</evidence>
<dbReference type="STRING" id="1202772.A0A1V9YC58"/>
<dbReference type="SMART" id="SM00382">
    <property type="entry name" value="AAA"/>
    <property type="match status" value="2"/>
</dbReference>
<feature type="domain" description="ABC transporter" evidence="14">
    <location>
        <begin position="1006"/>
        <end position="1237"/>
    </location>
</feature>
<dbReference type="InterPro" id="IPR050173">
    <property type="entry name" value="ABC_transporter_C-like"/>
</dbReference>
<dbReference type="GO" id="GO:0005886">
    <property type="term" value="C:plasma membrane"/>
    <property type="evidence" value="ECO:0007669"/>
    <property type="project" value="UniProtKB-SubCell"/>
</dbReference>
<protein>
    <submittedName>
        <fullName evidence="16">ATP-binding Cassette (ABC) Superfamily</fullName>
    </submittedName>
</protein>
<feature type="domain" description="ABC transmembrane type-1" evidence="15">
    <location>
        <begin position="94"/>
        <end position="376"/>
    </location>
</feature>
<dbReference type="GO" id="GO:0005524">
    <property type="term" value="F:ATP binding"/>
    <property type="evidence" value="ECO:0007669"/>
    <property type="project" value="UniProtKB-KW"/>
</dbReference>
<dbReference type="Gene3D" id="1.20.1560.10">
    <property type="entry name" value="ABC transporter type 1, transmembrane domain"/>
    <property type="match status" value="2"/>
</dbReference>
<feature type="transmembrane region" description="Helical" evidence="13">
    <location>
        <begin position="233"/>
        <end position="253"/>
    </location>
</feature>
<dbReference type="InterPro" id="IPR003439">
    <property type="entry name" value="ABC_transporter-like_ATP-bd"/>
</dbReference>
<comment type="subcellular location">
    <subcellularLocation>
        <location evidence="2">Cell membrane</location>
        <topology evidence="2">Multi-pass membrane protein</topology>
    </subcellularLocation>
    <subcellularLocation>
        <location evidence="1">Vacuole membrane</location>
        <topology evidence="1">Multi-pass membrane protein</topology>
    </subcellularLocation>
</comment>
<accession>A0A1V9YC58</accession>
<keyword evidence="3" id="KW-0813">Transport</keyword>
<keyword evidence="8 16" id="KW-0067">ATP-binding</keyword>
<dbReference type="CDD" id="cd18579">
    <property type="entry name" value="ABC_6TM_ABCC_D1"/>
    <property type="match status" value="1"/>
</dbReference>
<feature type="domain" description="ABC transmembrane type-1" evidence="15">
    <location>
        <begin position="699"/>
        <end position="972"/>
    </location>
</feature>
<keyword evidence="4" id="KW-1003">Cell membrane</keyword>
<dbReference type="PANTHER" id="PTHR24223">
    <property type="entry name" value="ATP-BINDING CASSETTE SUB-FAMILY C"/>
    <property type="match status" value="1"/>
</dbReference>
<dbReference type="GO" id="GO:0140359">
    <property type="term" value="F:ABC-type transporter activity"/>
    <property type="evidence" value="ECO:0007669"/>
    <property type="project" value="InterPro"/>
</dbReference>
<dbReference type="SUPFAM" id="SSF90123">
    <property type="entry name" value="ABC transporter transmembrane region"/>
    <property type="match status" value="2"/>
</dbReference>
<dbReference type="PROSITE" id="PS50929">
    <property type="entry name" value="ABC_TM1F"/>
    <property type="match status" value="2"/>
</dbReference>
<comment type="caution">
    <text evidence="16">The sequence shown here is derived from an EMBL/GenBank/DDBJ whole genome shotgun (WGS) entry which is preliminary data.</text>
</comment>
<evidence type="ECO:0000256" key="5">
    <source>
        <dbReference type="ARBA" id="ARBA00022692"/>
    </source>
</evidence>
<dbReference type="PROSITE" id="PS50893">
    <property type="entry name" value="ABC_TRANSPORTER_2"/>
    <property type="match status" value="2"/>
</dbReference>
<dbReference type="OrthoDB" id="68922at2759"/>
<feature type="transmembrane region" description="Helical" evidence="13">
    <location>
        <begin position="315"/>
        <end position="337"/>
    </location>
</feature>
<keyword evidence="7" id="KW-0547">Nucleotide-binding</keyword>
<dbReference type="CDD" id="cd03244">
    <property type="entry name" value="ABCC_MRP_domain2"/>
    <property type="match status" value="1"/>
</dbReference>
<evidence type="ECO:0000256" key="1">
    <source>
        <dbReference type="ARBA" id="ARBA00004128"/>
    </source>
</evidence>
<evidence type="ECO:0000256" key="3">
    <source>
        <dbReference type="ARBA" id="ARBA00022448"/>
    </source>
</evidence>
<evidence type="ECO:0000256" key="13">
    <source>
        <dbReference type="SAM" id="Phobius"/>
    </source>
</evidence>
<proteinExistence type="predicted"/>
<evidence type="ECO:0000256" key="6">
    <source>
        <dbReference type="ARBA" id="ARBA00022737"/>
    </source>
</evidence>
<evidence type="ECO:0000256" key="4">
    <source>
        <dbReference type="ARBA" id="ARBA00022475"/>
    </source>
</evidence>
<keyword evidence="5 13" id="KW-0812">Transmembrane</keyword>
<keyword evidence="11" id="KW-0325">Glycoprotein</keyword>
<dbReference type="InterPro" id="IPR027417">
    <property type="entry name" value="P-loop_NTPase"/>
</dbReference>
<dbReference type="Pfam" id="PF00664">
    <property type="entry name" value="ABC_membrane"/>
    <property type="match status" value="2"/>
</dbReference>
<feature type="transmembrane region" description="Helical" evidence="13">
    <location>
        <begin position="804"/>
        <end position="831"/>
    </location>
</feature>
<dbReference type="InterPro" id="IPR011527">
    <property type="entry name" value="ABC1_TM_dom"/>
</dbReference>
<dbReference type="AlphaFoldDB" id="A0A1V9YC58"/>
<feature type="transmembrane region" description="Helical" evidence="13">
    <location>
        <begin position="132"/>
        <end position="149"/>
    </location>
</feature>
<dbReference type="InterPro" id="IPR044746">
    <property type="entry name" value="ABCC_6TM_D1"/>
</dbReference>
<dbReference type="PANTHER" id="PTHR24223:SF443">
    <property type="entry name" value="MULTIDRUG-RESISTANCE LIKE PROTEIN 1, ISOFORM I"/>
    <property type="match status" value="1"/>
</dbReference>
<dbReference type="FunFam" id="1.20.1560.10:FF:000006">
    <property type="entry name" value="ATP-binding cassette, sub-family C (CFTR/MRP), member 9"/>
    <property type="match status" value="1"/>
</dbReference>
<dbReference type="Gene3D" id="3.40.50.300">
    <property type="entry name" value="P-loop containing nucleotide triphosphate hydrolases"/>
    <property type="match status" value="2"/>
</dbReference>
<dbReference type="InterPro" id="IPR036640">
    <property type="entry name" value="ABC1_TM_sf"/>
</dbReference>
<evidence type="ECO:0000256" key="8">
    <source>
        <dbReference type="ARBA" id="ARBA00022840"/>
    </source>
</evidence>
<evidence type="ECO:0000256" key="7">
    <source>
        <dbReference type="ARBA" id="ARBA00022741"/>
    </source>
</evidence>
<dbReference type="FunFam" id="3.40.50.300:FF:002145">
    <property type="entry name" value="ABC transporter (MsbA subfamily)"/>
    <property type="match status" value="1"/>
</dbReference>
<evidence type="ECO:0000256" key="2">
    <source>
        <dbReference type="ARBA" id="ARBA00004651"/>
    </source>
</evidence>
<evidence type="ECO:0000313" key="17">
    <source>
        <dbReference type="Proteomes" id="UP000243579"/>
    </source>
</evidence>
<feature type="transmembrane region" description="Helical" evidence="13">
    <location>
        <begin position="208"/>
        <end position="227"/>
    </location>
</feature>
<evidence type="ECO:0000256" key="12">
    <source>
        <dbReference type="SAM" id="MobiDB-lite"/>
    </source>
</evidence>
<name>A0A1V9YC58_ACHHY</name>
<dbReference type="EMBL" id="JNBR01002237">
    <property type="protein sequence ID" value="OQR83310.1"/>
    <property type="molecule type" value="Genomic_DNA"/>
</dbReference>
<keyword evidence="10 13" id="KW-0472">Membrane</keyword>
<reference evidence="16 17" key="1">
    <citation type="journal article" date="2014" name="Genome Biol. Evol.">
        <title>The secreted proteins of Achlya hypogyna and Thraustotheca clavata identify the ancestral oomycete secretome and reveal gene acquisitions by horizontal gene transfer.</title>
        <authorList>
            <person name="Misner I."/>
            <person name="Blouin N."/>
            <person name="Leonard G."/>
            <person name="Richards T.A."/>
            <person name="Lane C.E."/>
        </authorList>
    </citation>
    <scope>NUCLEOTIDE SEQUENCE [LARGE SCALE GENOMIC DNA]</scope>
    <source>
        <strain evidence="16 17">ATCC 48635</strain>
    </source>
</reference>
<dbReference type="Proteomes" id="UP000243579">
    <property type="component" value="Unassembled WGS sequence"/>
</dbReference>
<organism evidence="16 17">
    <name type="scientific">Achlya hypogyna</name>
    <name type="common">Oomycete</name>
    <name type="synonym">Protoachlya hypogyna</name>
    <dbReference type="NCBI Taxonomy" id="1202772"/>
    <lineage>
        <taxon>Eukaryota</taxon>
        <taxon>Sar</taxon>
        <taxon>Stramenopiles</taxon>
        <taxon>Oomycota</taxon>
        <taxon>Saprolegniomycetes</taxon>
        <taxon>Saprolegniales</taxon>
        <taxon>Achlyaceae</taxon>
        <taxon>Achlya</taxon>
    </lineage>
</organism>
<dbReference type="GO" id="GO:0005774">
    <property type="term" value="C:vacuolar membrane"/>
    <property type="evidence" value="ECO:0007669"/>
    <property type="project" value="UniProtKB-SubCell"/>
</dbReference>
<keyword evidence="17" id="KW-1185">Reference proteome</keyword>
<feature type="domain" description="ABC transporter" evidence="14">
    <location>
        <begin position="406"/>
        <end position="646"/>
    </location>
</feature>
<dbReference type="Pfam" id="PF00005">
    <property type="entry name" value="ABC_tran"/>
    <property type="match status" value="2"/>
</dbReference>
<sequence length="1246" mass="134441">MESKPLLPRGRRLSSQCPGQVGGSRHALFVSWLSPLLELARTQTLEMDDLFQLDPTNRAHIIALRFKQQWGPEKRKLHPRVWICLLRAFGKPLALAGGMKFAADLLQFVPPMLLGSLIRFINTPDAPASEGYMYAGIFVIAGLAQSYFLRQYFSYCADVGLYVKSALAAVVYEKSLHLSLAVRQQTSSAAIHRLLTVDVQKLQDVAPYVHALWYAIFQIALASYLLYSLLGVAFFAAIGVVLLTVPITSCLAARTGAAQVKLLAAAQRRQEICHEVFSGIKMAKMQAWEERCLARLEDLRDTELRALAVVGRLRGLASVAFDAVPVLMGIAAFGGYFALHPTAALPLATALPCLALCQMLRIPLAMLPQVLSTLADAKDSLERIAIFLTLDDQRRLTVGSLGAIGVRFEDADLSWHLPPTNAPADVSFSATTPMWQLRGVELSVRGGELCAVVGASGSGKSTLLNALLNEVHCTAGRVMARGTFAYVAQRPFLRHASIKDNVLFGTPWEASWYACVMDVTGLTSLVLDNSATLPSHDDTLMTAVPPALDASLHVRIALARAVYQNADIYLLDDIFATMDAASRRFIFERCLRGLLRRKCILWVTDTLDYVELCDSVVLLEDGVIVEQGAVATVLSDGPIMERVNAYKVAQAATPQLWTRMSLDFVSPDPAPAMAPPADELPQPSAGAVQYVQAIGGRCSALSVLGCCLVAQAVTVVATGCVGTGGVGGFAVYAAGHVAYLLLLHIRAATCYGRGIAGSRALFAAAVWRLLRAPLAYFELAPLATTLPALAKDVGVVDRDLPSTLLMLVHTLVAVAAAMGLAVAAAPLYLVAVVPTAVLLYRVQRVFVPSVIELQRLEKAASAAMETYVQECLLGLRSLHAYRIEDHCMTNYNRLLDAQQRVHILLTATHHWLAVRAEWLGVALGAAATVAAVLTKPMQQPQSQPLLSLALFYMLQVTPHLNWAVRVLAQVQGPRAALSRLAGYDAVPSEAVLALPLPPTPPTLGDVVFDRVFLRYAPGQLPALCGVSFAIAAREKVAVVGAVGSGKSSLLAALMRLAELEGGCIRLHGVDISTLGLHDVRLKVAYIPQDPILFSGTVRTNLDPYGVHGDDRLWLALKRAQLANVVASLDEPVAERGGNFSVVERQLLCCARIWLKNALVVCWDEAADGSWVSPKAHALHEAVRAECAERTVLTMAHRLNTVLTSDRVLVLENGRVAAFGTPDEVVAQPCATMASLLEQWRAAQPIT</sequence>
<evidence type="ECO:0000259" key="15">
    <source>
        <dbReference type="PROSITE" id="PS50929"/>
    </source>
</evidence>
<dbReference type="GO" id="GO:0016887">
    <property type="term" value="F:ATP hydrolysis activity"/>
    <property type="evidence" value="ECO:0007669"/>
    <property type="project" value="InterPro"/>
</dbReference>
<keyword evidence="6" id="KW-0677">Repeat</keyword>
<keyword evidence="9 13" id="KW-1133">Transmembrane helix</keyword>
<dbReference type="SUPFAM" id="SSF52540">
    <property type="entry name" value="P-loop containing nucleoside triphosphate hydrolases"/>
    <property type="match status" value="2"/>
</dbReference>
<evidence type="ECO:0000256" key="9">
    <source>
        <dbReference type="ARBA" id="ARBA00022989"/>
    </source>
</evidence>
<evidence type="ECO:0000256" key="10">
    <source>
        <dbReference type="ARBA" id="ARBA00023136"/>
    </source>
</evidence>